<dbReference type="PROSITE" id="PS01360">
    <property type="entry name" value="ZF_MYND_1"/>
    <property type="match status" value="1"/>
</dbReference>
<dbReference type="PANTHER" id="PTHR46453:SF4">
    <property type="entry name" value="PHD FINGER PROTEIN 24"/>
    <property type="match status" value="1"/>
</dbReference>
<dbReference type="EMBL" id="GDHC01004842">
    <property type="protein sequence ID" value="JAQ13787.1"/>
    <property type="molecule type" value="Transcribed_RNA"/>
</dbReference>
<name>A0A146M4U2_LYGHE</name>
<gene>
    <name evidence="15" type="primary">ZMYND8_2</name>
    <name evidence="15" type="ORF">g.72489</name>
</gene>
<feature type="region of interest" description="Disordered" evidence="13">
    <location>
        <begin position="733"/>
        <end position="761"/>
    </location>
</feature>
<feature type="region of interest" description="Disordered" evidence="13">
    <location>
        <begin position="21"/>
        <end position="60"/>
    </location>
</feature>
<keyword evidence="15" id="KW-0418">Kinase</keyword>
<evidence type="ECO:0000256" key="11">
    <source>
        <dbReference type="ARBA" id="ARBA00023242"/>
    </source>
</evidence>
<keyword evidence="11" id="KW-0539">Nucleus</keyword>
<feature type="compositionally biased region" description="Low complexity" evidence="13">
    <location>
        <begin position="193"/>
        <end position="202"/>
    </location>
</feature>
<dbReference type="PROSITE" id="PS50865">
    <property type="entry name" value="ZF_MYND_2"/>
    <property type="match status" value="1"/>
</dbReference>
<feature type="region of interest" description="Disordered" evidence="13">
    <location>
        <begin position="283"/>
        <end position="310"/>
    </location>
</feature>
<evidence type="ECO:0000256" key="2">
    <source>
        <dbReference type="ARBA" id="ARBA00004286"/>
    </source>
</evidence>
<evidence type="ECO:0000256" key="8">
    <source>
        <dbReference type="ARBA" id="ARBA00023015"/>
    </source>
</evidence>
<organism evidence="15">
    <name type="scientific">Lygus hesperus</name>
    <name type="common">Western plant bug</name>
    <dbReference type="NCBI Taxonomy" id="30085"/>
    <lineage>
        <taxon>Eukaryota</taxon>
        <taxon>Metazoa</taxon>
        <taxon>Ecdysozoa</taxon>
        <taxon>Arthropoda</taxon>
        <taxon>Hexapoda</taxon>
        <taxon>Insecta</taxon>
        <taxon>Pterygota</taxon>
        <taxon>Neoptera</taxon>
        <taxon>Paraneoptera</taxon>
        <taxon>Hemiptera</taxon>
        <taxon>Heteroptera</taxon>
        <taxon>Panheteroptera</taxon>
        <taxon>Cimicomorpha</taxon>
        <taxon>Miridae</taxon>
        <taxon>Mirini</taxon>
        <taxon>Lygus</taxon>
    </lineage>
</organism>
<dbReference type="AlphaFoldDB" id="A0A146M4U2"/>
<feature type="compositionally biased region" description="Basic and acidic residues" evidence="13">
    <location>
        <begin position="30"/>
        <end position="54"/>
    </location>
</feature>
<feature type="compositionally biased region" description="Basic and acidic residues" evidence="13">
    <location>
        <begin position="145"/>
        <end position="158"/>
    </location>
</feature>
<proteinExistence type="predicted"/>
<sequence length="862" mass="93956">MTETVVNREGDFLHDVEKSTSFTAIANSDVDSKDEGRSPKRPNDVVADSSKEDISNTTETIVNREGDFLHDVEEATSSSTIAKPDVPSSRPNECVSIDSVDELNRECAIEVTPSTNASSPFKTNQPTATQCLSDHSTVGLAESDEPQKTSKESSKVDEGLLPSSDSTVKDVELPVKPSTSFEKEPLDQKCVETSEPTPSSSTALESYPKSTDVSISISNGGNRKDLGPQASNSPVAEMVAAPVNEKDPVKSSRMKTTTIVFKHPSTSEKLLGEKSVKNVETLARQRSSLEDRGSDGLVKEKSSCPSMGREEELALKKPCESADKGKCKAINSTTNEADNNFLTITSTMSLRPLPQVDPSASTSARTQPITRTLKPSHLKDLAASAKRKIADASKTPVKKPRVKEVGKDAIASGMPRPIIIKVEPEDQVHEIKDSPPPLTSKAAAGPIKPSIKVVHLSNLMERPPPGVINRICPSPQNNMIPPFKPKKDMSDVRALIEAKKQFISAKLKADIYEMLDQIKAEYESHIDLLTSVSDRQLQNFESTFETDKIQLYEDFKNKLRDQMDQQITEIKRKQWCANCGAEASFHCCWNHAYCGDKCQKEDWSTHSQNCTQYSMSATDPYIRSSPRFRALLENQNASGAARKISLQDLIDVPVAVSVQNSPPKAQAKKPKKMLGSTPAYSGVPTISIPECELPELPRPPPSAKSFLTAPVQRLNNGEQISFDNGKRAYRIIQQNPGGPKTLKVVGQSTPTRNPTAINSYSGPVMRLGSQGRSFALVVGGDNNAKKPNQTVTYGALRKSIVTPPSSSGQQVNKTQTVTIAKRVGNQISVVKKTPSVRVMEDNELASILARNHLRDTYVHASS</sequence>
<feature type="domain" description="MYND-type" evidence="14">
    <location>
        <begin position="576"/>
        <end position="610"/>
    </location>
</feature>
<feature type="compositionally biased region" description="Polar residues" evidence="13">
    <location>
        <begin position="208"/>
        <end position="221"/>
    </location>
</feature>
<feature type="region of interest" description="Disordered" evidence="13">
    <location>
        <begin position="74"/>
        <end position="94"/>
    </location>
</feature>
<evidence type="ECO:0000256" key="13">
    <source>
        <dbReference type="SAM" id="MobiDB-lite"/>
    </source>
</evidence>
<keyword evidence="5 12" id="KW-0863">Zinc-finger</keyword>
<keyword evidence="3" id="KW-0158">Chromosome</keyword>
<protein>
    <submittedName>
        <fullName evidence="15">Protein kinase C-binding protein 1</fullName>
    </submittedName>
</protein>
<evidence type="ECO:0000256" key="7">
    <source>
        <dbReference type="ARBA" id="ARBA00022853"/>
    </source>
</evidence>
<keyword evidence="8" id="KW-0805">Transcription regulation</keyword>
<evidence type="ECO:0000256" key="12">
    <source>
        <dbReference type="PROSITE-ProRule" id="PRU00134"/>
    </source>
</evidence>
<dbReference type="GO" id="GO:0016301">
    <property type="term" value="F:kinase activity"/>
    <property type="evidence" value="ECO:0007669"/>
    <property type="project" value="UniProtKB-KW"/>
</dbReference>
<dbReference type="GO" id="GO:0005694">
    <property type="term" value="C:chromosome"/>
    <property type="evidence" value="ECO:0007669"/>
    <property type="project" value="UniProtKB-SubCell"/>
</dbReference>
<feature type="region of interest" description="Disordered" evidence="13">
    <location>
        <begin position="141"/>
        <end position="234"/>
    </location>
</feature>
<dbReference type="FunFam" id="6.10.140.2220:FF:000002">
    <property type="entry name" value="Protein kinase C-binding protein 1 isoform C"/>
    <property type="match status" value="1"/>
</dbReference>
<dbReference type="Pfam" id="PF24324">
    <property type="entry name" value="MYND_ZMYND11_ZMYD8"/>
    <property type="match status" value="1"/>
</dbReference>
<dbReference type="GO" id="GO:0140006">
    <property type="term" value="F:histone H3 reader activity"/>
    <property type="evidence" value="ECO:0007669"/>
    <property type="project" value="UniProtKB-ARBA"/>
</dbReference>
<dbReference type="SUPFAM" id="SSF144232">
    <property type="entry name" value="HIT/MYND zinc finger-like"/>
    <property type="match status" value="1"/>
</dbReference>
<accession>A0A146M4U2</accession>
<evidence type="ECO:0000256" key="3">
    <source>
        <dbReference type="ARBA" id="ARBA00022454"/>
    </source>
</evidence>
<evidence type="ECO:0000256" key="1">
    <source>
        <dbReference type="ARBA" id="ARBA00004123"/>
    </source>
</evidence>
<comment type="subcellular location">
    <subcellularLocation>
        <location evidence="2">Chromosome</location>
    </subcellularLocation>
    <subcellularLocation>
        <location evidence="1">Nucleus</location>
    </subcellularLocation>
</comment>
<dbReference type="GO" id="GO:0005634">
    <property type="term" value="C:nucleus"/>
    <property type="evidence" value="ECO:0007669"/>
    <property type="project" value="UniProtKB-SubCell"/>
</dbReference>
<feature type="compositionally biased region" description="Basic and acidic residues" evidence="13">
    <location>
        <begin position="181"/>
        <end position="192"/>
    </location>
</feature>
<keyword evidence="6" id="KW-0862">Zinc</keyword>
<dbReference type="GO" id="GO:0005737">
    <property type="term" value="C:cytoplasm"/>
    <property type="evidence" value="ECO:0007669"/>
    <property type="project" value="TreeGrafter"/>
</dbReference>
<evidence type="ECO:0000256" key="6">
    <source>
        <dbReference type="ARBA" id="ARBA00022833"/>
    </source>
</evidence>
<dbReference type="InterPro" id="IPR002893">
    <property type="entry name" value="Znf_MYND"/>
</dbReference>
<dbReference type="Gene3D" id="6.10.140.2220">
    <property type="match status" value="1"/>
</dbReference>
<feature type="compositionally biased region" description="Basic and acidic residues" evidence="13">
    <location>
        <begin position="287"/>
        <end position="310"/>
    </location>
</feature>
<feature type="compositionally biased region" description="Polar residues" evidence="13">
    <location>
        <begin position="746"/>
        <end position="761"/>
    </location>
</feature>
<evidence type="ECO:0000259" key="14">
    <source>
        <dbReference type="PROSITE" id="PS50865"/>
    </source>
</evidence>
<keyword evidence="4" id="KW-0479">Metal-binding</keyword>
<dbReference type="InterPro" id="IPR057053">
    <property type="entry name" value="MYND_ZMYND11_ZMYD8"/>
</dbReference>
<evidence type="ECO:0000256" key="4">
    <source>
        <dbReference type="ARBA" id="ARBA00022723"/>
    </source>
</evidence>
<evidence type="ECO:0000256" key="10">
    <source>
        <dbReference type="ARBA" id="ARBA00023163"/>
    </source>
</evidence>
<evidence type="ECO:0000313" key="15">
    <source>
        <dbReference type="EMBL" id="JAQ13787.1"/>
    </source>
</evidence>
<reference evidence="15" key="1">
    <citation type="journal article" date="2016" name="Gigascience">
        <title>De novo construction of an expanded transcriptome assembly for the western tarnished plant bug, Lygus hesperus.</title>
        <authorList>
            <person name="Tassone E.E."/>
            <person name="Geib S.M."/>
            <person name="Hall B."/>
            <person name="Fabrick J.A."/>
            <person name="Brent C.S."/>
            <person name="Hull J.J."/>
        </authorList>
    </citation>
    <scope>NUCLEOTIDE SEQUENCE</scope>
</reference>
<dbReference type="PANTHER" id="PTHR46453">
    <property type="entry name" value="PROTEIN KINASE C-BINDING PROTEIN 1"/>
    <property type="match status" value="1"/>
</dbReference>
<keyword evidence="7" id="KW-0156">Chromatin regulator</keyword>
<keyword evidence="15" id="KW-0808">Transferase</keyword>
<dbReference type="GO" id="GO:0008270">
    <property type="term" value="F:zinc ion binding"/>
    <property type="evidence" value="ECO:0007669"/>
    <property type="project" value="UniProtKB-KW"/>
</dbReference>
<evidence type="ECO:0000256" key="9">
    <source>
        <dbReference type="ARBA" id="ARBA00023117"/>
    </source>
</evidence>
<dbReference type="GO" id="GO:0003714">
    <property type="term" value="F:transcription corepressor activity"/>
    <property type="evidence" value="ECO:0007669"/>
    <property type="project" value="TreeGrafter"/>
</dbReference>
<keyword evidence="10" id="KW-0804">Transcription</keyword>
<keyword evidence="9" id="KW-0103">Bromodomain</keyword>
<evidence type="ECO:0000256" key="5">
    <source>
        <dbReference type="ARBA" id="ARBA00022771"/>
    </source>
</evidence>